<accession>A0A2P5HJU0</accession>
<feature type="compositionally biased region" description="Polar residues" evidence="1">
    <location>
        <begin position="119"/>
        <end position="131"/>
    </location>
</feature>
<gene>
    <name evidence="2" type="ORF">DHEL01_v211070</name>
</gene>
<evidence type="ECO:0000313" key="2">
    <source>
        <dbReference type="EMBL" id="POS70538.1"/>
    </source>
</evidence>
<comment type="caution">
    <text evidence="2">The sequence shown here is derived from an EMBL/GenBank/DDBJ whole genome shotgun (WGS) entry which is preliminary data.</text>
</comment>
<organism evidence="2 3">
    <name type="scientific">Diaporthe helianthi</name>
    <dbReference type="NCBI Taxonomy" id="158607"/>
    <lineage>
        <taxon>Eukaryota</taxon>
        <taxon>Fungi</taxon>
        <taxon>Dikarya</taxon>
        <taxon>Ascomycota</taxon>
        <taxon>Pezizomycotina</taxon>
        <taxon>Sordariomycetes</taxon>
        <taxon>Sordariomycetidae</taxon>
        <taxon>Diaporthales</taxon>
        <taxon>Diaporthaceae</taxon>
        <taxon>Diaporthe</taxon>
    </lineage>
</organism>
<evidence type="ECO:0000313" key="3">
    <source>
        <dbReference type="Proteomes" id="UP000094444"/>
    </source>
</evidence>
<feature type="compositionally biased region" description="Low complexity" evidence="1">
    <location>
        <begin position="384"/>
        <end position="401"/>
    </location>
</feature>
<feature type="region of interest" description="Disordered" evidence="1">
    <location>
        <begin position="115"/>
        <end position="134"/>
    </location>
</feature>
<dbReference type="EMBL" id="MAVT02001592">
    <property type="protein sequence ID" value="POS70538.1"/>
    <property type="molecule type" value="Genomic_DNA"/>
</dbReference>
<dbReference type="AlphaFoldDB" id="A0A2P5HJU0"/>
<feature type="compositionally biased region" description="Polar residues" evidence="1">
    <location>
        <begin position="98"/>
        <end position="108"/>
    </location>
</feature>
<reference evidence="2" key="1">
    <citation type="submission" date="2017-09" db="EMBL/GenBank/DDBJ databases">
        <title>Polyketide synthases of a Diaporthe helianthi virulent isolate.</title>
        <authorList>
            <person name="Baroncelli R."/>
        </authorList>
    </citation>
    <scope>NUCLEOTIDE SEQUENCE [LARGE SCALE GENOMIC DNA]</scope>
    <source>
        <strain evidence="2">7/96</strain>
    </source>
</reference>
<protein>
    <submittedName>
        <fullName evidence="2">Uncharacterized protein</fullName>
    </submittedName>
</protein>
<name>A0A2P5HJU0_DIAHE</name>
<dbReference type="InParanoid" id="A0A2P5HJU0"/>
<feature type="region of interest" description="Disordered" evidence="1">
    <location>
        <begin position="1"/>
        <end position="108"/>
    </location>
</feature>
<keyword evidence="3" id="KW-1185">Reference proteome</keyword>
<proteinExistence type="predicted"/>
<evidence type="ECO:0000256" key="1">
    <source>
        <dbReference type="SAM" id="MobiDB-lite"/>
    </source>
</evidence>
<feature type="compositionally biased region" description="Low complexity" evidence="1">
    <location>
        <begin position="1"/>
        <end position="16"/>
    </location>
</feature>
<dbReference type="OrthoDB" id="5236641at2759"/>
<sequence length="408" mass="45383">MAPSRSAPPSGPGASRNTSSGRPVFFGSRAAKSSRIQKRTAPASEGTKWRKKEKNLVPVPTEADPEHNAPLAPARPEPESAMIQSSPKPKGRAHHTKVSQSSGMTTNSGALVCDEETEGQQSTARHNSSRGGQERKDMAELLLGLDRCQNFTVPSNKIIASEDVDKRIYEQMRRLAPGGELTADRVRRNLIDSIEDLELWWKWRTKRSRSFFWNRVCKRESTWMKGLDGAECREFFLWLVVYFRHGSAGDKNSLETADDALVKAFERLSRLFEKDEDCELDELVGIEVRVRLPAEQPARNGHLAGVSKKQDIVSKPVAGNIFRHSGNTNMTEDKLRDIDTEGLVPIVDVGDSRKKIQDWMSAFHQELKADQARIEEEEAERAVRAQAAQAAQAATTETAMAPGPQPTT</sequence>
<dbReference type="Proteomes" id="UP000094444">
    <property type="component" value="Unassembled WGS sequence"/>
</dbReference>
<feature type="region of interest" description="Disordered" evidence="1">
    <location>
        <begin position="378"/>
        <end position="408"/>
    </location>
</feature>